<dbReference type="GO" id="GO:0003887">
    <property type="term" value="F:DNA-directed DNA polymerase activity"/>
    <property type="evidence" value="ECO:0007669"/>
    <property type="project" value="UniProtKB-UniRule"/>
</dbReference>
<evidence type="ECO:0000256" key="9">
    <source>
        <dbReference type="PIRNR" id="PIRNR000804"/>
    </source>
</evidence>
<gene>
    <name evidence="13" type="ORF">A2119_01895</name>
</gene>
<sequence length="368" mass="40609">MKVIILKSNLKSGLDVVGRGVGTTTNLPVLGTVLLEARNNQIKLSTTNLELATTKIVFGKIIEEGEIAVSFSTLSGIVNNISSERVNLEVKNINLIIKTDNYDARIQGLDTKDFPIIPTIKDKKEYLEIQGELLKSALQKTTMAVEVSDLRPEIGGLLFAVEPTGIKIVGTDSFRLAEATLSGKQIKNTFSKGLMITIPLRAAQELSRIIEDKESVQIYTDETQILFQTESFSMVSRLVEGKFPDYKAIIPKSIENSVVVDREELINGLKLTSSFSGRNSEVTLRIKDKKTLEIFSSDSSIGENKFLLPVKADGQDMEIIFNWQFLLSGVRGGQSKNVILGLNGEEHPAIIKSPEEAGYFYILMPIKP</sequence>
<dbReference type="GO" id="GO:0009360">
    <property type="term" value="C:DNA polymerase III complex"/>
    <property type="evidence" value="ECO:0007669"/>
    <property type="project" value="InterPro"/>
</dbReference>
<evidence type="ECO:0000313" key="14">
    <source>
        <dbReference type="Proteomes" id="UP000178179"/>
    </source>
</evidence>
<keyword evidence="4 9" id="KW-0808">Transferase</keyword>
<dbReference type="GO" id="GO:0005737">
    <property type="term" value="C:cytoplasm"/>
    <property type="evidence" value="ECO:0007669"/>
    <property type="project" value="UniProtKB-SubCell"/>
</dbReference>
<comment type="subcellular location">
    <subcellularLocation>
        <location evidence="1 9">Cytoplasm</location>
    </subcellularLocation>
</comment>
<comment type="caution">
    <text evidence="13">The sequence shown here is derived from an EMBL/GenBank/DDBJ whole genome shotgun (WGS) entry which is preliminary data.</text>
</comment>
<dbReference type="PIRSF" id="PIRSF000804">
    <property type="entry name" value="DNA_pol_III_b"/>
    <property type="match status" value="1"/>
</dbReference>
<dbReference type="PANTHER" id="PTHR30478">
    <property type="entry name" value="DNA POLYMERASE III SUBUNIT BETA"/>
    <property type="match status" value="1"/>
</dbReference>
<dbReference type="GO" id="GO:0006271">
    <property type="term" value="P:DNA strand elongation involved in DNA replication"/>
    <property type="evidence" value="ECO:0007669"/>
    <property type="project" value="TreeGrafter"/>
</dbReference>
<dbReference type="Pfam" id="PF02768">
    <property type="entry name" value="DNA_pol3_beta_3"/>
    <property type="match status" value="1"/>
</dbReference>
<evidence type="ECO:0000259" key="10">
    <source>
        <dbReference type="Pfam" id="PF00712"/>
    </source>
</evidence>
<reference evidence="13 14" key="1">
    <citation type="journal article" date="2016" name="Nat. Commun.">
        <title>Thousands of microbial genomes shed light on interconnected biogeochemical processes in an aquifer system.</title>
        <authorList>
            <person name="Anantharaman K."/>
            <person name="Brown C.T."/>
            <person name="Hug L.A."/>
            <person name="Sharon I."/>
            <person name="Castelle C.J."/>
            <person name="Probst A.J."/>
            <person name="Thomas B.C."/>
            <person name="Singh A."/>
            <person name="Wilkins M.J."/>
            <person name="Karaoz U."/>
            <person name="Brodie E.L."/>
            <person name="Williams K.H."/>
            <person name="Hubbard S.S."/>
            <person name="Banfield J.F."/>
        </authorList>
    </citation>
    <scope>NUCLEOTIDE SEQUENCE [LARGE SCALE GENOMIC DNA]</scope>
</reference>
<evidence type="ECO:0000256" key="4">
    <source>
        <dbReference type="ARBA" id="ARBA00022679"/>
    </source>
</evidence>
<comment type="subunit">
    <text evidence="9">Forms a ring-shaped head-to-tail homodimer around DNA.</text>
</comment>
<dbReference type="PANTHER" id="PTHR30478:SF0">
    <property type="entry name" value="BETA SLIDING CLAMP"/>
    <property type="match status" value="1"/>
</dbReference>
<dbReference type="Proteomes" id="UP000178179">
    <property type="component" value="Unassembled WGS sequence"/>
</dbReference>
<feature type="domain" description="DNA polymerase III beta sliding clamp C-terminal" evidence="12">
    <location>
        <begin position="248"/>
        <end position="366"/>
    </location>
</feature>
<evidence type="ECO:0000256" key="5">
    <source>
        <dbReference type="ARBA" id="ARBA00022695"/>
    </source>
</evidence>
<keyword evidence="7 9" id="KW-0239">DNA-directed DNA polymerase</keyword>
<proteinExistence type="inferred from homology"/>
<dbReference type="SUPFAM" id="SSF55979">
    <property type="entry name" value="DNA clamp"/>
    <property type="match status" value="3"/>
</dbReference>
<accession>A0A1G1YZG0</accession>
<evidence type="ECO:0000256" key="3">
    <source>
        <dbReference type="ARBA" id="ARBA00022490"/>
    </source>
</evidence>
<feature type="domain" description="DNA polymerase III beta sliding clamp N-terminal" evidence="10">
    <location>
        <begin position="1"/>
        <end position="118"/>
    </location>
</feature>
<dbReference type="GO" id="GO:0003677">
    <property type="term" value="F:DNA binding"/>
    <property type="evidence" value="ECO:0007669"/>
    <property type="project" value="UniProtKB-UniRule"/>
</dbReference>
<keyword evidence="8" id="KW-0238">DNA-binding</keyword>
<dbReference type="NCBIfam" id="TIGR00663">
    <property type="entry name" value="dnan"/>
    <property type="match status" value="1"/>
</dbReference>
<comment type="similarity">
    <text evidence="2 9">Belongs to the beta sliding clamp family.</text>
</comment>
<dbReference type="InterPro" id="IPR046938">
    <property type="entry name" value="DNA_clamp_sf"/>
</dbReference>
<dbReference type="Pfam" id="PF00712">
    <property type="entry name" value="DNA_pol3_beta"/>
    <property type="match status" value="1"/>
</dbReference>
<dbReference type="Gene3D" id="3.70.10.10">
    <property type="match status" value="1"/>
</dbReference>
<dbReference type="InterPro" id="IPR001001">
    <property type="entry name" value="DNA_polIII_beta"/>
</dbReference>
<protein>
    <recommendedName>
        <fullName evidence="9">Beta sliding clamp</fullName>
    </recommendedName>
</protein>
<dbReference type="InterPro" id="IPR022634">
    <property type="entry name" value="DNA_polIII_beta_N"/>
</dbReference>
<organism evidence="13 14">
    <name type="scientific">Candidatus Colwellbacteria bacterium GWA2_46_10</name>
    <dbReference type="NCBI Taxonomy" id="1797684"/>
    <lineage>
        <taxon>Bacteria</taxon>
        <taxon>Candidatus Colwelliibacteriota</taxon>
    </lineage>
</organism>
<evidence type="ECO:0000256" key="7">
    <source>
        <dbReference type="ARBA" id="ARBA00022932"/>
    </source>
</evidence>
<dbReference type="SMART" id="SM00480">
    <property type="entry name" value="POL3Bc"/>
    <property type="match status" value="1"/>
</dbReference>
<evidence type="ECO:0000256" key="8">
    <source>
        <dbReference type="ARBA" id="ARBA00023125"/>
    </source>
</evidence>
<feature type="domain" description="DNA polymerase III beta sliding clamp central" evidence="11">
    <location>
        <begin position="129"/>
        <end position="245"/>
    </location>
</feature>
<name>A0A1G1YZG0_9BACT</name>
<evidence type="ECO:0000256" key="6">
    <source>
        <dbReference type="ARBA" id="ARBA00022705"/>
    </source>
</evidence>
<dbReference type="CDD" id="cd00140">
    <property type="entry name" value="beta_clamp"/>
    <property type="match status" value="1"/>
</dbReference>
<evidence type="ECO:0000259" key="12">
    <source>
        <dbReference type="Pfam" id="PF02768"/>
    </source>
</evidence>
<dbReference type="InterPro" id="IPR022635">
    <property type="entry name" value="DNA_polIII_beta_C"/>
</dbReference>
<evidence type="ECO:0000256" key="2">
    <source>
        <dbReference type="ARBA" id="ARBA00010752"/>
    </source>
</evidence>
<dbReference type="EMBL" id="MHIS01000007">
    <property type="protein sequence ID" value="OGY56787.1"/>
    <property type="molecule type" value="Genomic_DNA"/>
</dbReference>
<dbReference type="AlphaFoldDB" id="A0A1G1YZG0"/>
<evidence type="ECO:0000256" key="1">
    <source>
        <dbReference type="ARBA" id="ARBA00004496"/>
    </source>
</evidence>
<evidence type="ECO:0000313" key="13">
    <source>
        <dbReference type="EMBL" id="OGY56787.1"/>
    </source>
</evidence>
<dbReference type="InterPro" id="IPR022637">
    <property type="entry name" value="DNA_polIII_beta_cen"/>
</dbReference>
<keyword evidence="3 9" id="KW-0963">Cytoplasm</keyword>
<dbReference type="Gene3D" id="3.10.150.10">
    <property type="entry name" value="DNA Polymerase III, subunit A, domain 2"/>
    <property type="match status" value="1"/>
</dbReference>
<keyword evidence="5 9" id="KW-0548">Nucleotidyltransferase</keyword>
<dbReference type="Pfam" id="PF02767">
    <property type="entry name" value="DNA_pol3_beta_2"/>
    <property type="match status" value="1"/>
</dbReference>
<keyword evidence="6 9" id="KW-0235">DNA replication</keyword>
<evidence type="ECO:0000259" key="11">
    <source>
        <dbReference type="Pfam" id="PF02767"/>
    </source>
</evidence>
<comment type="function">
    <text evidence="9">Confers DNA tethering and processivity to DNA polymerases and other proteins. Acts as a clamp, forming a ring around DNA (a reaction catalyzed by the clamp-loading complex) which diffuses in an ATP-independent manner freely and bidirectionally along dsDNA. Initially characterized for its ability to contact the catalytic subunit of DNA polymerase III (Pol III), a complex, multichain enzyme responsible for most of the replicative synthesis in bacteria; Pol III exhibits 3'-5' exonuclease proofreading activity. The beta chain is required for initiation of replication as well as for processivity of DNA replication.</text>
</comment>
<dbReference type="GO" id="GO:0008408">
    <property type="term" value="F:3'-5' exonuclease activity"/>
    <property type="evidence" value="ECO:0007669"/>
    <property type="project" value="InterPro"/>
</dbReference>